<dbReference type="InterPro" id="IPR003593">
    <property type="entry name" value="AAA+_ATPase"/>
</dbReference>
<feature type="domain" description="ABC transporter" evidence="8">
    <location>
        <begin position="342"/>
        <end position="575"/>
    </location>
</feature>
<dbReference type="SUPFAM" id="SSF90123">
    <property type="entry name" value="ABC transporter transmembrane region"/>
    <property type="match status" value="1"/>
</dbReference>
<dbReference type="InterPro" id="IPR036640">
    <property type="entry name" value="ABC1_TM_sf"/>
</dbReference>
<dbReference type="SMART" id="SM00382">
    <property type="entry name" value="AAA"/>
    <property type="match status" value="1"/>
</dbReference>
<dbReference type="SUPFAM" id="SSF52540">
    <property type="entry name" value="P-loop containing nucleoside triphosphate hydrolases"/>
    <property type="match status" value="1"/>
</dbReference>
<keyword evidence="5 7" id="KW-1133">Transmembrane helix</keyword>
<feature type="transmembrane region" description="Helical" evidence="7">
    <location>
        <begin position="144"/>
        <end position="163"/>
    </location>
</feature>
<evidence type="ECO:0000256" key="5">
    <source>
        <dbReference type="ARBA" id="ARBA00022989"/>
    </source>
</evidence>
<keyword evidence="6 7" id="KW-0472">Membrane</keyword>
<dbReference type="EMBL" id="JBHMDY010000004">
    <property type="protein sequence ID" value="MFB9259941.1"/>
    <property type="molecule type" value="Genomic_DNA"/>
</dbReference>
<evidence type="ECO:0000259" key="9">
    <source>
        <dbReference type="PROSITE" id="PS50929"/>
    </source>
</evidence>
<comment type="caution">
    <text evidence="10">The sequence shown here is derived from an EMBL/GenBank/DDBJ whole genome shotgun (WGS) entry which is preliminary data.</text>
</comment>
<dbReference type="PROSITE" id="PS50893">
    <property type="entry name" value="ABC_TRANSPORTER_2"/>
    <property type="match status" value="1"/>
</dbReference>
<keyword evidence="11" id="KW-1185">Reference proteome</keyword>
<dbReference type="PROSITE" id="PS50929">
    <property type="entry name" value="ABC_TM1F"/>
    <property type="match status" value="1"/>
</dbReference>
<protein>
    <submittedName>
        <fullName evidence="10">ABC transporter ATP-binding protein</fullName>
    </submittedName>
</protein>
<dbReference type="Proteomes" id="UP001589700">
    <property type="component" value="Unassembled WGS sequence"/>
</dbReference>
<dbReference type="Pfam" id="PF00005">
    <property type="entry name" value="ABC_tran"/>
    <property type="match status" value="1"/>
</dbReference>
<evidence type="ECO:0000313" key="11">
    <source>
        <dbReference type="Proteomes" id="UP001589700"/>
    </source>
</evidence>
<feature type="transmembrane region" description="Helical" evidence="7">
    <location>
        <begin position="169"/>
        <end position="187"/>
    </location>
</feature>
<dbReference type="Gene3D" id="1.20.1560.10">
    <property type="entry name" value="ABC transporter type 1, transmembrane domain"/>
    <property type="match status" value="1"/>
</dbReference>
<evidence type="ECO:0000256" key="3">
    <source>
        <dbReference type="ARBA" id="ARBA00022741"/>
    </source>
</evidence>
<feature type="transmembrane region" description="Helical" evidence="7">
    <location>
        <begin position="250"/>
        <end position="273"/>
    </location>
</feature>
<name>A0ABV5JQ96_9ACTN</name>
<comment type="subcellular location">
    <subcellularLocation>
        <location evidence="1">Cell membrane</location>
        <topology evidence="1">Multi-pass membrane protein</topology>
    </subcellularLocation>
</comment>
<reference evidence="10 11" key="1">
    <citation type="submission" date="2024-09" db="EMBL/GenBank/DDBJ databases">
        <authorList>
            <person name="Sun Q."/>
            <person name="Mori K."/>
        </authorList>
    </citation>
    <scope>NUCLEOTIDE SEQUENCE [LARGE SCALE GENOMIC DNA]</scope>
    <source>
        <strain evidence="10 11">CCM 7659</strain>
    </source>
</reference>
<feature type="transmembrane region" description="Helical" evidence="7">
    <location>
        <begin position="66"/>
        <end position="90"/>
    </location>
</feature>
<dbReference type="PANTHER" id="PTHR43394">
    <property type="entry name" value="ATP-DEPENDENT PERMEASE MDL1, MITOCHONDRIAL"/>
    <property type="match status" value="1"/>
</dbReference>
<evidence type="ECO:0000256" key="6">
    <source>
        <dbReference type="ARBA" id="ARBA00023136"/>
    </source>
</evidence>
<dbReference type="InterPro" id="IPR039421">
    <property type="entry name" value="Type_1_exporter"/>
</dbReference>
<keyword evidence="4 10" id="KW-0067">ATP-binding</keyword>
<evidence type="ECO:0000256" key="1">
    <source>
        <dbReference type="ARBA" id="ARBA00004651"/>
    </source>
</evidence>
<keyword evidence="3" id="KW-0547">Nucleotide-binding</keyword>
<evidence type="ECO:0000256" key="4">
    <source>
        <dbReference type="ARBA" id="ARBA00022840"/>
    </source>
</evidence>
<dbReference type="InterPro" id="IPR011527">
    <property type="entry name" value="ABC1_TM_dom"/>
</dbReference>
<evidence type="ECO:0000259" key="8">
    <source>
        <dbReference type="PROSITE" id="PS50893"/>
    </source>
</evidence>
<dbReference type="Pfam" id="PF00664">
    <property type="entry name" value="ABC_membrane"/>
    <property type="match status" value="1"/>
</dbReference>
<evidence type="ECO:0000313" key="10">
    <source>
        <dbReference type="EMBL" id="MFB9259941.1"/>
    </source>
</evidence>
<dbReference type="GO" id="GO:0005524">
    <property type="term" value="F:ATP binding"/>
    <property type="evidence" value="ECO:0007669"/>
    <property type="project" value="UniProtKB-KW"/>
</dbReference>
<proteinExistence type="predicted"/>
<feature type="domain" description="ABC transmembrane type-1" evidence="9">
    <location>
        <begin position="30"/>
        <end position="311"/>
    </location>
</feature>
<gene>
    <name evidence="10" type="ORF">ACFFVD_09010</name>
</gene>
<dbReference type="RefSeq" id="WP_182631268.1">
    <property type="nucleotide sequence ID" value="NZ_JAALDM010000041.1"/>
</dbReference>
<evidence type="ECO:0000256" key="2">
    <source>
        <dbReference type="ARBA" id="ARBA00022692"/>
    </source>
</evidence>
<sequence length="591" mass="63064">MRFPLASFGQVRSEVAAQLRRVPHATPILLLAVVLLGTGAYASVQVPQLMGQIVDLVSGELDRPLWLIATTLVGAAVAGAVLSASGFYTLSRISERVIANLRQDMIGTALGLPTHRVEDAGSGDLVSRSTDDVAELSSAVTETVPALSTSIFTVSATVIALFALDWQFLVIPLVVAPLYYVAARMYLAKAPDRYAAERAAMAERARRVLEAIRGRATVRAFSMENRMHTDIGNASWAVVTKGIRARTTMLILNVWMLVGEFLMLALALVVGYHLVSTEVLTVGAVTGAVLMIIRLRGPLNMFMRVLDVVQSGYASLARIVGVVTDPPVPVPDSGVDAPRGRVQLQDVSFSYGGSWAVRDINLTIEPGQTVALVGASGAGKTTVAALLAGLLVPDQGRVLVDGYPVSELSDRERIARLATVSQEVHVFSGTLRQDMTLAKPDATDDELLKALDRVHARSWFDRLPDGLDTVVGARGTQLDPVAAQQLALARVLLLDPAIIIMDEATAEAGSAGAEALEDAADVVTRDRSALVVAHRLDQASQADAIVVMDTGRIVELGTHAELLDYGGIYDRLWTAWSAGRRAVDTQENPTS</sequence>
<dbReference type="Gene3D" id="3.40.50.300">
    <property type="entry name" value="P-loop containing nucleotide triphosphate hydrolases"/>
    <property type="match status" value="1"/>
</dbReference>
<organism evidence="10 11">
    <name type="scientific">Dietzia aerolata</name>
    <dbReference type="NCBI Taxonomy" id="595984"/>
    <lineage>
        <taxon>Bacteria</taxon>
        <taxon>Bacillati</taxon>
        <taxon>Actinomycetota</taxon>
        <taxon>Actinomycetes</taxon>
        <taxon>Mycobacteriales</taxon>
        <taxon>Dietziaceae</taxon>
        <taxon>Dietzia</taxon>
    </lineage>
</organism>
<dbReference type="InterPro" id="IPR003439">
    <property type="entry name" value="ABC_transporter-like_ATP-bd"/>
</dbReference>
<dbReference type="PANTHER" id="PTHR43394:SF1">
    <property type="entry name" value="ATP-BINDING CASSETTE SUB-FAMILY B MEMBER 10, MITOCHONDRIAL"/>
    <property type="match status" value="1"/>
</dbReference>
<keyword evidence="2 7" id="KW-0812">Transmembrane</keyword>
<dbReference type="InterPro" id="IPR027417">
    <property type="entry name" value="P-loop_NTPase"/>
</dbReference>
<accession>A0ABV5JQ96</accession>
<dbReference type="CDD" id="cd07346">
    <property type="entry name" value="ABC_6TM_exporters"/>
    <property type="match status" value="1"/>
</dbReference>
<evidence type="ECO:0000256" key="7">
    <source>
        <dbReference type="SAM" id="Phobius"/>
    </source>
</evidence>